<dbReference type="Gene3D" id="3.10.450.350">
    <property type="match status" value="2"/>
</dbReference>
<keyword evidence="6" id="KW-0862">Zinc</keyword>
<evidence type="ECO:0000259" key="9">
    <source>
        <dbReference type="Pfam" id="PF01551"/>
    </source>
</evidence>
<protein>
    <submittedName>
        <fullName evidence="11">Murein DD-endopeptidase MepM and murein hydrolase activator NlpD, contain LysM domain</fullName>
    </submittedName>
</protein>
<accession>A0A1I1UTQ8</accession>
<dbReference type="Proteomes" id="UP000198611">
    <property type="component" value="Unassembled WGS sequence"/>
</dbReference>
<dbReference type="Gene3D" id="2.70.70.10">
    <property type="entry name" value="Glucose Permease (Domain IIA)"/>
    <property type="match status" value="1"/>
</dbReference>
<organism evidence="11 12">
    <name type="scientific">Thiohalospira halophila DSM 15071</name>
    <dbReference type="NCBI Taxonomy" id="1123397"/>
    <lineage>
        <taxon>Bacteria</taxon>
        <taxon>Pseudomonadati</taxon>
        <taxon>Pseudomonadota</taxon>
        <taxon>Gammaproteobacteria</taxon>
        <taxon>Thiohalospirales</taxon>
        <taxon>Thiohalospiraceae</taxon>
        <taxon>Thiohalospira</taxon>
    </lineage>
</organism>
<dbReference type="SUPFAM" id="SSF51261">
    <property type="entry name" value="Duplicated hybrid motif"/>
    <property type="match status" value="1"/>
</dbReference>
<keyword evidence="4" id="KW-0479">Metal-binding</keyword>
<evidence type="ECO:0000256" key="1">
    <source>
        <dbReference type="ARBA" id="ARBA00001947"/>
    </source>
</evidence>
<evidence type="ECO:0000256" key="7">
    <source>
        <dbReference type="ARBA" id="ARBA00023049"/>
    </source>
</evidence>
<keyword evidence="12" id="KW-1185">Reference proteome</keyword>
<evidence type="ECO:0000256" key="5">
    <source>
        <dbReference type="ARBA" id="ARBA00022801"/>
    </source>
</evidence>
<dbReference type="GO" id="GO:0030313">
    <property type="term" value="C:cell envelope"/>
    <property type="evidence" value="ECO:0007669"/>
    <property type="project" value="UniProtKB-SubCell"/>
</dbReference>
<keyword evidence="3" id="KW-0645">Protease</keyword>
<dbReference type="InterPro" id="IPR045834">
    <property type="entry name" value="Csd3_N2"/>
</dbReference>
<proteinExistence type="predicted"/>
<evidence type="ECO:0000256" key="8">
    <source>
        <dbReference type="SAM" id="MobiDB-lite"/>
    </source>
</evidence>
<reference evidence="11 12" key="1">
    <citation type="submission" date="2016-10" db="EMBL/GenBank/DDBJ databases">
        <authorList>
            <person name="de Groot N.N."/>
        </authorList>
    </citation>
    <scope>NUCLEOTIDE SEQUENCE [LARGE SCALE GENOMIC DNA]</scope>
    <source>
        <strain evidence="11 12">HL3</strain>
    </source>
</reference>
<gene>
    <name evidence="11" type="ORF">SAMN05660831_02204</name>
</gene>
<feature type="domain" description="Csd3-like second N-terminal" evidence="10">
    <location>
        <begin position="163"/>
        <end position="282"/>
    </location>
</feature>
<name>A0A1I1UTQ8_9GAMM</name>
<evidence type="ECO:0000256" key="3">
    <source>
        <dbReference type="ARBA" id="ARBA00022670"/>
    </source>
</evidence>
<comment type="cofactor">
    <cofactor evidence="1">
        <name>Zn(2+)</name>
        <dbReference type="ChEBI" id="CHEBI:29105"/>
    </cofactor>
</comment>
<sequence>MQRPGGKAKKVAGTGLALAGLVALSGLLGGLTSEGASAFRYEAASRALPDAAPAPLPPAPEAATQEEEPRRIVMEVSPGDTLSTLFEGAGLGQSTLLAMLEVPAFRRAGRNLRPGQTLVVTLDQAGEPSALAYQRAEGETLHLKRDGGKYHARTETRAVERRQRFVTGTIRDSLFAAASRAGLREGLVMEMAGIFGWDIDFALDIREGDEFAVLYEELWRDGEHVGDGAILAAEFTNQGRTVRAVRYTDADGRNNYYTPDGRSMRKTFMRSPVEFTRISSSFGNRKHPVLNRMRRHNGVDYAARSGTPIRATGEGRVIFAGRKGGYGNTLVIRHAGRYTTLYAHMSGFARGVYGGARVEQGQTIGYVGQSGLATGPHLHYEFRVNGVHRNPVTVDLPRADPIDPAHRAAFEARAEPLLSRLDLLQRTRLAASESEGGR</sequence>
<feature type="domain" description="M23ase beta-sheet core" evidence="9">
    <location>
        <begin position="295"/>
        <end position="391"/>
    </location>
</feature>
<feature type="region of interest" description="Disordered" evidence="8">
    <location>
        <begin position="50"/>
        <end position="69"/>
    </location>
</feature>
<dbReference type="CDD" id="cd12797">
    <property type="entry name" value="M23_peptidase"/>
    <property type="match status" value="1"/>
</dbReference>
<dbReference type="Pfam" id="PF19425">
    <property type="entry name" value="Csd3_N2"/>
    <property type="match status" value="1"/>
</dbReference>
<dbReference type="PANTHER" id="PTHR21666:SF288">
    <property type="entry name" value="CELL DIVISION PROTEIN YTFB"/>
    <property type="match status" value="1"/>
</dbReference>
<dbReference type="GO" id="GO:0006508">
    <property type="term" value="P:proteolysis"/>
    <property type="evidence" value="ECO:0007669"/>
    <property type="project" value="UniProtKB-KW"/>
</dbReference>
<evidence type="ECO:0000259" key="10">
    <source>
        <dbReference type="Pfam" id="PF19425"/>
    </source>
</evidence>
<comment type="subcellular location">
    <subcellularLocation>
        <location evidence="2">Cell envelope</location>
    </subcellularLocation>
</comment>
<dbReference type="EMBL" id="FOMJ01000008">
    <property type="protein sequence ID" value="SFD74146.1"/>
    <property type="molecule type" value="Genomic_DNA"/>
</dbReference>
<keyword evidence="5 11" id="KW-0378">Hydrolase</keyword>
<dbReference type="PANTHER" id="PTHR21666">
    <property type="entry name" value="PEPTIDASE-RELATED"/>
    <property type="match status" value="1"/>
</dbReference>
<evidence type="ECO:0000313" key="12">
    <source>
        <dbReference type="Proteomes" id="UP000198611"/>
    </source>
</evidence>
<dbReference type="Pfam" id="PF01551">
    <property type="entry name" value="Peptidase_M23"/>
    <property type="match status" value="1"/>
</dbReference>
<dbReference type="GO" id="GO:0004222">
    <property type="term" value="F:metalloendopeptidase activity"/>
    <property type="evidence" value="ECO:0007669"/>
    <property type="project" value="TreeGrafter"/>
</dbReference>
<evidence type="ECO:0000256" key="2">
    <source>
        <dbReference type="ARBA" id="ARBA00004196"/>
    </source>
</evidence>
<dbReference type="AlphaFoldDB" id="A0A1I1UTQ8"/>
<dbReference type="RefSeq" id="WP_093428828.1">
    <property type="nucleotide sequence ID" value="NZ_FOMJ01000008.1"/>
</dbReference>
<keyword evidence="7" id="KW-0482">Metalloprotease</keyword>
<evidence type="ECO:0000313" key="11">
    <source>
        <dbReference type="EMBL" id="SFD74146.1"/>
    </source>
</evidence>
<dbReference type="InterPro" id="IPR011055">
    <property type="entry name" value="Dup_hybrid_motif"/>
</dbReference>
<dbReference type="InterPro" id="IPR050570">
    <property type="entry name" value="Cell_wall_metabolism_enzyme"/>
</dbReference>
<evidence type="ECO:0000256" key="4">
    <source>
        <dbReference type="ARBA" id="ARBA00022723"/>
    </source>
</evidence>
<dbReference type="GO" id="GO:0046872">
    <property type="term" value="F:metal ion binding"/>
    <property type="evidence" value="ECO:0007669"/>
    <property type="project" value="UniProtKB-KW"/>
</dbReference>
<evidence type="ECO:0000256" key="6">
    <source>
        <dbReference type="ARBA" id="ARBA00022833"/>
    </source>
</evidence>
<dbReference type="STRING" id="1123397.SAMN05660831_02204"/>
<dbReference type="InterPro" id="IPR016047">
    <property type="entry name" value="M23ase_b-sheet_dom"/>
</dbReference>